<evidence type="ECO:0000256" key="7">
    <source>
        <dbReference type="ARBA" id="ARBA00023136"/>
    </source>
</evidence>
<dbReference type="CDD" id="cd13123">
    <property type="entry name" value="MATE_MurJ_like"/>
    <property type="match status" value="1"/>
</dbReference>
<feature type="transmembrane region" description="Helical" evidence="8">
    <location>
        <begin position="104"/>
        <end position="124"/>
    </location>
</feature>
<evidence type="ECO:0000256" key="8">
    <source>
        <dbReference type="HAMAP-Rule" id="MF_02078"/>
    </source>
</evidence>
<feature type="transmembrane region" description="Helical" evidence="8">
    <location>
        <begin position="199"/>
        <end position="226"/>
    </location>
</feature>
<dbReference type="GO" id="GO:0015648">
    <property type="term" value="F:lipid-linked peptidoglycan transporter activity"/>
    <property type="evidence" value="ECO:0007669"/>
    <property type="project" value="UniProtKB-UniRule"/>
</dbReference>
<comment type="function">
    <text evidence="8 9">Involved in peptidoglycan biosynthesis. Transports lipid-linked peptidoglycan precursors from the inner to the outer leaflet of the cytoplasmic membrane.</text>
</comment>
<evidence type="ECO:0000256" key="4">
    <source>
        <dbReference type="ARBA" id="ARBA00022960"/>
    </source>
</evidence>
<sequence>MRRFLQNGSSLLLRPQNNILSAATILLVTYGLSHLVGLLKTRLLISYFFGSQAQLLDVYYAAFVIPDTIFQLLVIGSLSAAFIPVFTRLLSSDSKEAWKVAGNAINLILLVFLIFSLVIFVFATPASRLVAPGFTTSQISIMSSLLRVMLAAQVFFSISSFLTGIIQSHQRFIIPALAPLAYNLGIIFGTVALSPLLGILGPAVGVVIGAFFHMAIQFPLAVSLGFRPSLDFSFHRPGVRDILRLFPPRAVALGIDQIEQFVAVILASLLVPGSISILNVARLLYAIPTSLFGVTIGQAALPVLSRQAASDSTRFRTTLASSLLQVSFLALPASVLFIILRIPIVRLVFGAKSFPWSATLLTGKTLAILAVSASFAAIIQLVVRGFYALHDTKTPLVIGLVAAVFDAVLSIILARVFNQGILGIATAITITNIIECFALAIALEVRLGTSRPLESIIFKSLAKMIFISFVAGIFLWIPMRLLDQFVFDTTRTFPLLFLTMTTSFIGMTVYGLLAYLFKIPELVTFIELGRRVWTWRKLLSSPQETPTEPVILPAPDQN</sequence>
<name>A0A1F4ZAA3_9BACT</name>
<dbReference type="STRING" id="1797259.A2989_00725"/>
<keyword evidence="4 8" id="KW-0133">Cell shape</keyword>
<proteinExistence type="inferred from homology"/>
<dbReference type="Proteomes" id="UP000177080">
    <property type="component" value="Unassembled WGS sequence"/>
</dbReference>
<dbReference type="InterPro" id="IPR004268">
    <property type="entry name" value="MurJ"/>
</dbReference>
<evidence type="ECO:0000256" key="3">
    <source>
        <dbReference type="ARBA" id="ARBA00022692"/>
    </source>
</evidence>
<evidence type="ECO:0000256" key="5">
    <source>
        <dbReference type="ARBA" id="ARBA00022984"/>
    </source>
</evidence>
<dbReference type="PIRSF" id="PIRSF002869">
    <property type="entry name" value="MviN"/>
    <property type="match status" value="1"/>
</dbReference>
<dbReference type="PANTHER" id="PTHR47019:SF1">
    <property type="entry name" value="LIPID II FLIPPASE MURJ"/>
    <property type="match status" value="1"/>
</dbReference>
<evidence type="ECO:0000313" key="10">
    <source>
        <dbReference type="EMBL" id="OGD03339.1"/>
    </source>
</evidence>
<feature type="transmembrane region" description="Helical" evidence="8">
    <location>
        <begin position="283"/>
        <end position="305"/>
    </location>
</feature>
<feature type="transmembrane region" description="Helical" evidence="8">
    <location>
        <begin position="395"/>
        <end position="414"/>
    </location>
</feature>
<dbReference type="PRINTS" id="PR01806">
    <property type="entry name" value="VIRFACTRMVIN"/>
</dbReference>
<organism evidence="10 11">
    <name type="scientific">Candidatus Amesbacteria bacterium RIFCSPLOWO2_01_FULL_48_25</name>
    <dbReference type="NCBI Taxonomy" id="1797259"/>
    <lineage>
        <taxon>Bacteria</taxon>
        <taxon>Candidatus Amesiibacteriota</taxon>
    </lineage>
</organism>
<feature type="transmembrane region" description="Helical" evidence="8">
    <location>
        <begin position="59"/>
        <end position="83"/>
    </location>
</feature>
<feature type="transmembrane region" description="Helical" evidence="8">
    <location>
        <begin position="493"/>
        <end position="517"/>
    </location>
</feature>
<comment type="caution">
    <text evidence="10">The sequence shown here is derived from an EMBL/GenBank/DDBJ whole genome shotgun (WGS) entry which is preliminary data.</text>
</comment>
<feature type="transmembrane region" description="Helical" evidence="8">
    <location>
        <begin position="172"/>
        <end position="193"/>
    </location>
</feature>
<keyword evidence="6 8" id="KW-1133">Transmembrane helix</keyword>
<dbReference type="Pfam" id="PF03023">
    <property type="entry name" value="MurJ"/>
    <property type="match status" value="1"/>
</dbReference>
<dbReference type="EMBL" id="MEXN01000007">
    <property type="protein sequence ID" value="OGD03339.1"/>
    <property type="molecule type" value="Genomic_DNA"/>
</dbReference>
<evidence type="ECO:0000256" key="9">
    <source>
        <dbReference type="PIRNR" id="PIRNR002869"/>
    </source>
</evidence>
<feature type="transmembrane region" description="Helical" evidence="8">
    <location>
        <begin position="144"/>
        <end position="165"/>
    </location>
</feature>
<keyword evidence="8 9" id="KW-0961">Cell wall biogenesis/degradation</keyword>
<dbReference type="GO" id="GO:0005886">
    <property type="term" value="C:plasma membrane"/>
    <property type="evidence" value="ECO:0007669"/>
    <property type="project" value="UniProtKB-SubCell"/>
</dbReference>
<evidence type="ECO:0000256" key="1">
    <source>
        <dbReference type="ARBA" id="ARBA00004651"/>
    </source>
</evidence>
<dbReference type="HAMAP" id="MF_02078">
    <property type="entry name" value="MurJ_MviN"/>
    <property type="match status" value="1"/>
</dbReference>
<dbReference type="AlphaFoldDB" id="A0A1F4ZAA3"/>
<comment type="similarity">
    <text evidence="8 9">Belongs to the MurJ/MviN family.</text>
</comment>
<feature type="transmembrane region" description="Helical" evidence="8">
    <location>
        <begin position="464"/>
        <end position="481"/>
    </location>
</feature>
<comment type="pathway">
    <text evidence="8">Cell wall biogenesis; peptidoglycan biosynthesis.</text>
</comment>
<protein>
    <recommendedName>
        <fullName evidence="8">Probable lipid II flippase MurJ</fullName>
    </recommendedName>
</protein>
<dbReference type="GO" id="GO:0034204">
    <property type="term" value="P:lipid translocation"/>
    <property type="evidence" value="ECO:0007669"/>
    <property type="project" value="TreeGrafter"/>
</dbReference>
<evidence type="ECO:0000313" key="11">
    <source>
        <dbReference type="Proteomes" id="UP000177080"/>
    </source>
</evidence>
<dbReference type="GO" id="GO:0071555">
    <property type="term" value="P:cell wall organization"/>
    <property type="evidence" value="ECO:0007669"/>
    <property type="project" value="UniProtKB-UniRule"/>
</dbReference>
<feature type="transmembrane region" description="Helical" evidence="8">
    <location>
        <begin position="365"/>
        <end position="383"/>
    </location>
</feature>
<dbReference type="InterPro" id="IPR051050">
    <property type="entry name" value="Lipid_II_flippase_MurJ/MviN"/>
</dbReference>
<keyword evidence="2 8" id="KW-1003">Cell membrane</keyword>
<dbReference type="UniPathway" id="UPA00219"/>
<reference evidence="10 11" key="1">
    <citation type="journal article" date="2016" name="Nat. Commun.">
        <title>Thousands of microbial genomes shed light on interconnected biogeochemical processes in an aquifer system.</title>
        <authorList>
            <person name="Anantharaman K."/>
            <person name="Brown C.T."/>
            <person name="Hug L.A."/>
            <person name="Sharon I."/>
            <person name="Castelle C.J."/>
            <person name="Probst A.J."/>
            <person name="Thomas B.C."/>
            <person name="Singh A."/>
            <person name="Wilkins M.J."/>
            <person name="Karaoz U."/>
            <person name="Brodie E.L."/>
            <person name="Williams K.H."/>
            <person name="Hubbard S.S."/>
            <person name="Banfield J.F."/>
        </authorList>
    </citation>
    <scope>NUCLEOTIDE SEQUENCE [LARGE SCALE GENOMIC DNA]</scope>
</reference>
<dbReference type="NCBIfam" id="TIGR01695">
    <property type="entry name" value="murJ_mviN"/>
    <property type="match status" value="1"/>
</dbReference>
<keyword evidence="8 9" id="KW-0813">Transport</keyword>
<dbReference type="PANTHER" id="PTHR47019">
    <property type="entry name" value="LIPID II FLIPPASE MURJ"/>
    <property type="match status" value="1"/>
</dbReference>
<keyword evidence="7 8" id="KW-0472">Membrane</keyword>
<accession>A0A1F4ZAA3</accession>
<gene>
    <name evidence="8" type="primary">murJ</name>
    <name evidence="10" type="ORF">A2989_00725</name>
</gene>
<dbReference type="GO" id="GO:0008360">
    <property type="term" value="P:regulation of cell shape"/>
    <property type="evidence" value="ECO:0007669"/>
    <property type="project" value="UniProtKB-UniRule"/>
</dbReference>
<feature type="transmembrane region" description="Helical" evidence="8">
    <location>
        <begin position="420"/>
        <end position="443"/>
    </location>
</feature>
<keyword evidence="3 8" id="KW-0812">Transmembrane</keyword>
<keyword evidence="5 8" id="KW-0573">Peptidoglycan synthesis</keyword>
<evidence type="ECO:0000256" key="2">
    <source>
        <dbReference type="ARBA" id="ARBA00022475"/>
    </source>
</evidence>
<evidence type="ECO:0000256" key="6">
    <source>
        <dbReference type="ARBA" id="ARBA00022989"/>
    </source>
</evidence>
<feature type="transmembrane region" description="Helical" evidence="8">
    <location>
        <begin position="20"/>
        <end position="39"/>
    </location>
</feature>
<dbReference type="GO" id="GO:0009252">
    <property type="term" value="P:peptidoglycan biosynthetic process"/>
    <property type="evidence" value="ECO:0007669"/>
    <property type="project" value="UniProtKB-UniRule"/>
</dbReference>
<feature type="transmembrane region" description="Helical" evidence="8">
    <location>
        <begin position="326"/>
        <end position="345"/>
    </location>
</feature>
<comment type="subcellular location">
    <subcellularLocation>
        <location evidence="1 8">Cell membrane</location>
        <topology evidence="1 8">Multi-pass membrane protein</topology>
    </subcellularLocation>
</comment>